<gene>
    <name evidence="1" type="ORF">FKR84_02815</name>
</gene>
<proteinExistence type="predicted"/>
<reference evidence="1 2" key="1">
    <citation type="submission" date="2019-06" db="EMBL/GenBank/DDBJ databases">
        <title>Flavibacter putida gen. nov., sp. nov., a novel marine bacterium of the family Flavobacteriaceae isolated from coastal seawater.</title>
        <authorList>
            <person name="Feng X."/>
        </authorList>
    </citation>
    <scope>NUCLEOTIDE SEQUENCE [LARGE SCALE GENOMIC DNA]</scope>
    <source>
        <strain evidence="1 2">PLHSN227</strain>
    </source>
</reference>
<dbReference type="RefSeq" id="WP_141420676.1">
    <property type="nucleotide sequence ID" value="NZ_VIAR01000002.1"/>
</dbReference>
<accession>A0A507ZQU9</accession>
<keyword evidence="2" id="KW-1185">Reference proteome</keyword>
<organism evidence="1 2">
    <name type="scientific">Haloflavibacter putidus</name>
    <dbReference type="NCBI Taxonomy" id="2576776"/>
    <lineage>
        <taxon>Bacteria</taxon>
        <taxon>Pseudomonadati</taxon>
        <taxon>Bacteroidota</taxon>
        <taxon>Flavobacteriia</taxon>
        <taxon>Flavobacteriales</taxon>
        <taxon>Flavobacteriaceae</taxon>
        <taxon>Haloflavibacter</taxon>
    </lineage>
</organism>
<dbReference type="OrthoDB" id="921445at2"/>
<protein>
    <submittedName>
        <fullName evidence="1">Porin family protein</fullName>
    </submittedName>
</protein>
<name>A0A507ZQU9_9FLAO</name>
<evidence type="ECO:0000313" key="1">
    <source>
        <dbReference type="EMBL" id="TQD40146.1"/>
    </source>
</evidence>
<dbReference type="AlphaFoldDB" id="A0A507ZQU9"/>
<comment type="caution">
    <text evidence="1">The sequence shown here is derived from an EMBL/GenBank/DDBJ whole genome shotgun (WGS) entry which is preliminary data.</text>
</comment>
<sequence>MFLTFGYGLYAQTEYKKGFYINDFGNKVDGYIKYEDWKYTPTTFEYRETPSSSTKIIAIDDAKLFAFDNFKEYERFTVKLDTSATKLKDLDFERNPLFKEKTIYLEKLTDGNAKLYVYSSSKTNNKYFYSKGSGTPQQLVFKEYMVSKNGNTPKLAVNEYYKQQILNSLDCETITTRKVTGLDYKERNLKKIFEDYNSCKDENYTTYYDKDNHKKDAFALSIRPGVTYSTVDFTFLQSIGVDRSASLDYELGYKIGVELEYTLPFNNNKWSLILEPLYTHYKSQTFVKNTLDSDYFTNNENVNVEYNSFGAQAGIRYYFFLNEESSIFINARYYQQFFVPSSSFAFERSRDYTFYESTNSISFGAGYNYNRKFSVELNYVPARALISNYNYTAKLREVSLTLGYNFL</sequence>
<dbReference type="Proteomes" id="UP000317169">
    <property type="component" value="Unassembled WGS sequence"/>
</dbReference>
<dbReference type="EMBL" id="VIAR01000002">
    <property type="protein sequence ID" value="TQD40146.1"/>
    <property type="molecule type" value="Genomic_DNA"/>
</dbReference>
<evidence type="ECO:0000313" key="2">
    <source>
        <dbReference type="Proteomes" id="UP000317169"/>
    </source>
</evidence>